<evidence type="ECO:0000313" key="2">
    <source>
        <dbReference type="Proteomes" id="UP000642125"/>
    </source>
</evidence>
<protein>
    <recommendedName>
        <fullName evidence="3">DUF4123 domain-containing protein</fullName>
    </recommendedName>
</protein>
<proteinExistence type="predicted"/>
<evidence type="ECO:0008006" key="3">
    <source>
        <dbReference type="Google" id="ProtNLM"/>
    </source>
</evidence>
<dbReference type="AlphaFoldDB" id="A0A919P5P2"/>
<organism evidence="1 2">
    <name type="scientific">Cellulomonas pakistanensis</name>
    <dbReference type="NCBI Taxonomy" id="992287"/>
    <lineage>
        <taxon>Bacteria</taxon>
        <taxon>Bacillati</taxon>
        <taxon>Actinomycetota</taxon>
        <taxon>Actinomycetes</taxon>
        <taxon>Micrococcales</taxon>
        <taxon>Cellulomonadaceae</taxon>
        <taxon>Cellulomonas</taxon>
    </lineage>
</organism>
<dbReference type="Proteomes" id="UP000642125">
    <property type="component" value="Unassembled WGS sequence"/>
</dbReference>
<evidence type="ECO:0000313" key="1">
    <source>
        <dbReference type="EMBL" id="GIG34740.1"/>
    </source>
</evidence>
<keyword evidence="2" id="KW-1185">Reference proteome</keyword>
<comment type="caution">
    <text evidence="1">The sequence shown here is derived from an EMBL/GenBank/DDBJ whole genome shotgun (WGS) entry which is preliminary data.</text>
</comment>
<reference evidence="1" key="1">
    <citation type="submission" date="2021-01" db="EMBL/GenBank/DDBJ databases">
        <title>Whole genome shotgun sequence of Cellulomonas pakistanensis NBRC 110800.</title>
        <authorList>
            <person name="Komaki H."/>
            <person name="Tamura T."/>
        </authorList>
    </citation>
    <scope>NUCLEOTIDE SEQUENCE</scope>
    <source>
        <strain evidence="1">NBRC 110800</strain>
    </source>
</reference>
<gene>
    <name evidence="1" type="ORF">Cpa01nite_01210</name>
</gene>
<dbReference type="EMBL" id="BONO01000001">
    <property type="protein sequence ID" value="GIG34740.1"/>
    <property type="molecule type" value="Genomic_DNA"/>
</dbReference>
<sequence>MEQLVYLNRWQWAHRFQMEANSRPARSWLSERHHAVVVPDRGRLASDQDNDRVAMDFISASNTRIQVLEYSELRHLAPPPDLPFVFVHPYSDDEQQATRDFLTDHRTVPALVMVWREQDLIRLWLESRAATNLLASESTASADPVALRAARTMVSEEYNGLASGRGKDTVIHALRALRDAGYSLDPDFWARAILAADGSFESARTVAQFAREITAGRRHRVAKERFRPNIVSIWRDMVEQEARTTT</sequence>
<dbReference type="RefSeq" id="WP_203666791.1">
    <property type="nucleotide sequence ID" value="NZ_BONO01000001.1"/>
</dbReference>
<name>A0A919P5P2_9CELL</name>
<accession>A0A919P5P2</accession>